<dbReference type="PANTHER" id="PTHR30481">
    <property type="entry name" value="DNA ADENINE METHYLASE"/>
    <property type="match status" value="1"/>
</dbReference>
<dbReference type="GO" id="GO:0009307">
    <property type="term" value="P:DNA restriction-modification system"/>
    <property type="evidence" value="ECO:0007669"/>
    <property type="project" value="InterPro"/>
</dbReference>
<dbReference type="PIRSF" id="PIRSF000398">
    <property type="entry name" value="M_m6A_EcoRV"/>
    <property type="match status" value="1"/>
</dbReference>
<dbReference type="PRINTS" id="PR00505">
    <property type="entry name" value="D12N6MTFRASE"/>
</dbReference>
<keyword evidence="3 7" id="KW-0489">Methyltransferase</keyword>
<dbReference type="InterPro" id="IPR023095">
    <property type="entry name" value="Ade_MeTrfase_dom_2"/>
</dbReference>
<dbReference type="Gene3D" id="3.40.50.150">
    <property type="entry name" value="Vaccinia Virus protein VP39"/>
    <property type="match status" value="1"/>
</dbReference>
<comment type="caution">
    <text evidence="7">The sequence shown here is derived from an EMBL/GenBank/DDBJ whole genome shotgun (WGS) entry which is preliminary data.</text>
</comment>
<dbReference type="Pfam" id="PF02086">
    <property type="entry name" value="MethyltransfD12"/>
    <property type="match status" value="1"/>
</dbReference>
<dbReference type="InterPro" id="IPR012263">
    <property type="entry name" value="M_m6A_EcoRV"/>
</dbReference>
<evidence type="ECO:0000313" key="7">
    <source>
        <dbReference type="EMBL" id="ELN6933309.1"/>
    </source>
</evidence>
<name>A0AAI9CW39_9VIBR</name>
<reference evidence="7" key="1">
    <citation type="submission" date="2023-10" db="EMBL/GenBank/DDBJ databases">
        <authorList>
            <consortium name="PulseNet: The National Subtyping Network for Foodborne Disease Surveillance"/>
        </authorList>
    </citation>
    <scope>NUCLEOTIDE SEQUENCE</scope>
    <source>
        <strain evidence="7">PNUSAV004886</strain>
    </source>
</reference>
<evidence type="ECO:0000256" key="4">
    <source>
        <dbReference type="ARBA" id="ARBA00022679"/>
    </source>
</evidence>
<evidence type="ECO:0000256" key="3">
    <source>
        <dbReference type="ARBA" id="ARBA00022603"/>
    </source>
</evidence>
<dbReference type="SUPFAM" id="SSF53335">
    <property type="entry name" value="S-adenosyl-L-methionine-dependent methyltransferases"/>
    <property type="match status" value="1"/>
</dbReference>
<dbReference type="EC" id="2.1.1.72" evidence="2"/>
<dbReference type="InterPro" id="IPR029063">
    <property type="entry name" value="SAM-dependent_MTases_sf"/>
</dbReference>
<evidence type="ECO:0000256" key="2">
    <source>
        <dbReference type="ARBA" id="ARBA00011900"/>
    </source>
</evidence>
<dbReference type="AlphaFoldDB" id="A0AAI9CW39"/>
<proteinExistence type="inferred from homology"/>
<dbReference type="GO" id="GO:0006298">
    <property type="term" value="P:mismatch repair"/>
    <property type="evidence" value="ECO:0007669"/>
    <property type="project" value="TreeGrafter"/>
</dbReference>
<dbReference type="PANTHER" id="PTHR30481:SF2">
    <property type="entry name" value="SITE-SPECIFIC DNA-METHYLTRANSFERASE (ADENINE-SPECIFIC)"/>
    <property type="match status" value="1"/>
</dbReference>
<protein>
    <recommendedName>
        <fullName evidence="2">site-specific DNA-methyltransferase (adenine-specific)</fullName>
        <ecNumber evidence="2">2.1.1.72</ecNumber>
    </recommendedName>
</protein>
<sequence length="298" mass="34174">MFYSPLRYPGGKSKLTAYVLETLKINDLHGGTYVEPFAGGCAIAWYLLLEGHVSKVFINDLNPSIHAFWFSVLNHTDDLCQMITDANITIDEWHKQREVQQSKDATILELGFSTFFLNRTNRSGIIKAGVIGGLEQQGNYKLDCRFNKDALIDKIRAIAFRRDDITLTKLDAVQFINENLKDIDSKALVNIDPPYYVKGKGLYQNFYEHKDHYELYQAVIRIQQPWMVTYDNTPEISCIYSEFNPQPFGLTYTAQTKRKGSEVIIHGPMVKKCIYKPDVTFEELKKLKSKIAPPNLKS</sequence>
<accession>A0AAI9CW39</accession>
<dbReference type="GO" id="GO:0009007">
    <property type="term" value="F:site-specific DNA-methyltransferase (adenine-specific) activity"/>
    <property type="evidence" value="ECO:0007669"/>
    <property type="project" value="UniProtKB-EC"/>
</dbReference>
<dbReference type="GO" id="GO:1904047">
    <property type="term" value="F:S-adenosyl-L-methionine binding"/>
    <property type="evidence" value="ECO:0007669"/>
    <property type="project" value="TreeGrafter"/>
</dbReference>
<dbReference type="EMBL" id="ABNSCA010000006">
    <property type="protein sequence ID" value="ELN6933309.1"/>
    <property type="molecule type" value="Genomic_DNA"/>
</dbReference>
<dbReference type="GO" id="GO:0032259">
    <property type="term" value="P:methylation"/>
    <property type="evidence" value="ECO:0007669"/>
    <property type="project" value="UniProtKB-KW"/>
</dbReference>
<gene>
    <name evidence="7" type="ORF">RZY48_002735</name>
</gene>
<evidence type="ECO:0000313" key="8">
    <source>
        <dbReference type="Proteomes" id="UP001253463"/>
    </source>
</evidence>
<organism evidence="7 8">
    <name type="scientific">Vibrio navarrensis</name>
    <dbReference type="NCBI Taxonomy" id="29495"/>
    <lineage>
        <taxon>Bacteria</taxon>
        <taxon>Pseudomonadati</taxon>
        <taxon>Pseudomonadota</taxon>
        <taxon>Gammaproteobacteria</taxon>
        <taxon>Vibrionales</taxon>
        <taxon>Vibrionaceae</taxon>
        <taxon>Vibrio</taxon>
    </lineage>
</organism>
<evidence type="ECO:0000256" key="5">
    <source>
        <dbReference type="ARBA" id="ARBA00022691"/>
    </source>
</evidence>
<dbReference type="Gene3D" id="1.10.1020.10">
    <property type="entry name" value="Adenine-specific Methyltransferase, Domain 2"/>
    <property type="match status" value="1"/>
</dbReference>
<keyword evidence="4" id="KW-0808">Transferase</keyword>
<dbReference type="Proteomes" id="UP001253463">
    <property type="component" value="Unassembled WGS sequence"/>
</dbReference>
<comment type="similarity">
    <text evidence="1">Belongs to the N(4)/N(6)-methyltransferase family.</text>
</comment>
<dbReference type="InterPro" id="IPR012327">
    <property type="entry name" value="MeTrfase_D12"/>
</dbReference>
<keyword evidence="5" id="KW-0949">S-adenosyl-L-methionine</keyword>
<evidence type="ECO:0000256" key="6">
    <source>
        <dbReference type="ARBA" id="ARBA00047942"/>
    </source>
</evidence>
<evidence type="ECO:0000256" key="1">
    <source>
        <dbReference type="ARBA" id="ARBA00006594"/>
    </source>
</evidence>
<comment type="catalytic activity">
    <reaction evidence="6">
        <text>a 2'-deoxyadenosine in DNA + S-adenosyl-L-methionine = an N(6)-methyl-2'-deoxyadenosine in DNA + S-adenosyl-L-homocysteine + H(+)</text>
        <dbReference type="Rhea" id="RHEA:15197"/>
        <dbReference type="Rhea" id="RHEA-COMP:12418"/>
        <dbReference type="Rhea" id="RHEA-COMP:12419"/>
        <dbReference type="ChEBI" id="CHEBI:15378"/>
        <dbReference type="ChEBI" id="CHEBI:57856"/>
        <dbReference type="ChEBI" id="CHEBI:59789"/>
        <dbReference type="ChEBI" id="CHEBI:90615"/>
        <dbReference type="ChEBI" id="CHEBI:90616"/>
        <dbReference type="EC" id="2.1.1.72"/>
    </reaction>
</comment>
<dbReference type="GO" id="GO:0043565">
    <property type="term" value="F:sequence-specific DNA binding"/>
    <property type="evidence" value="ECO:0007669"/>
    <property type="project" value="TreeGrafter"/>
</dbReference>